<dbReference type="InterPro" id="IPR032675">
    <property type="entry name" value="LRR_dom_sf"/>
</dbReference>
<dbReference type="Gene3D" id="3.80.10.10">
    <property type="entry name" value="Ribonuclease Inhibitor"/>
    <property type="match status" value="1"/>
</dbReference>
<evidence type="ECO:0000256" key="1">
    <source>
        <dbReference type="ARBA" id="ARBA00022692"/>
    </source>
</evidence>
<evidence type="ECO:0000256" key="2">
    <source>
        <dbReference type="ARBA" id="ARBA00022989"/>
    </source>
</evidence>
<dbReference type="PRINTS" id="PR00205">
    <property type="entry name" value="CADHERIN"/>
</dbReference>
<organism evidence="4 5">
    <name type="scientific">Zhouia spongiae</name>
    <dbReference type="NCBI Taxonomy" id="2202721"/>
    <lineage>
        <taxon>Bacteria</taxon>
        <taxon>Pseudomonadati</taxon>
        <taxon>Bacteroidota</taxon>
        <taxon>Flavobacteriia</taxon>
        <taxon>Flavobacteriales</taxon>
        <taxon>Flavobacteriaceae</taxon>
        <taxon>Zhouia</taxon>
    </lineage>
</organism>
<dbReference type="SUPFAM" id="SSF49313">
    <property type="entry name" value="Cadherin-like"/>
    <property type="match status" value="3"/>
</dbReference>
<keyword evidence="5" id="KW-1185">Reference proteome</keyword>
<keyword evidence="1" id="KW-0812">Transmembrane</keyword>
<proteinExistence type="predicted"/>
<dbReference type="PANTHER" id="PTHR24026">
    <property type="entry name" value="FAT ATYPICAL CADHERIN-RELATED"/>
    <property type="match status" value="1"/>
</dbReference>
<dbReference type="EMBL" id="CP094326">
    <property type="protein sequence ID" value="UNY99023.1"/>
    <property type="molecule type" value="Genomic_DNA"/>
</dbReference>
<protein>
    <submittedName>
        <fullName evidence="4">Cadherin domain-containing protein</fullName>
    </submittedName>
</protein>
<dbReference type="PANTHER" id="PTHR24026:SF126">
    <property type="entry name" value="PROTOCADHERIN FAT 4"/>
    <property type="match status" value="1"/>
</dbReference>
<keyword evidence="2" id="KW-1133">Transmembrane helix</keyword>
<evidence type="ECO:0000313" key="4">
    <source>
        <dbReference type="EMBL" id="UNY99023.1"/>
    </source>
</evidence>
<feature type="domain" description="Cadherin" evidence="3">
    <location>
        <begin position="130"/>
        <end position="228"/>
    </location>
</feature>
<dbReference type="Pfam" id="PF00028">
    <property type="entry name" value="Cadherin"/>
    <property type="match status" value="3"/>
</dbReference>
<dbReference type="InterPro" id="IPR002126">
    <property type="entry name" value="Cadherin-like_dom"/>
</dbReference>
<dbReference type="SUPFAM" id="SSF52058">
    <property type="entry name" value="L domain-like"/>
    <property type="match status" value="1"/>
</dbReference>
<dbReference type="RefSeq" id="WP_242937425.1">
    <property type="nucleotide sequence ID" value="NZ_CP094326.1"/>
</dbReference>
<evidence type="ECO:0000313" key="5">
    <source>
        <dbReference type="Proteomes" id="UP000829476"/>
    </source>
</evidence>
<dbReference type="PROSITE" id="PS50268">
    <property type="entry name" value="CADHERIN_2"/>
    <property type="match status" value="3"/>
</dbReference>
<dbReference type="Proteomes" id="UP000829476">
    <property type="component" value="Chromosome"/>
</dbReference>
<dbReference type="SMART" id="SM00112">
    <property type="entry name" value="CA"/>
    <property type="match status" value="3"/>
</dbReference>
<dbReference type="CDD" id="cd11304">
    <property type="entry name" value="Cadherin_repeat"/>
    <property type="match status" value="3"/>
</dbReference>
<accession>A0ABY3YMW4</accession>
<evidence type="ECO:0000259" key="3">
    <source>
        <dbReference type="PROSITE" id="PS50268"/>
    </source>
</evidence>
<gene>
    <name evidence="4" type="ORF">MQE36_01420</name>
</gene>
<feature type="domain" description="Cadherin" evidence="3">
    <location>
        <begin position="32"/>
        <end position="130"/>
    </location>
</feature>
<keyword evidence="2" id="KW-0472">Membrane</keyword>
<name>A0ABY3YMW4_9FLAO</name>
<dbReference type="Gene3D" id="2.60.40.60">
    <property type="entry name" value="Cadherins"/>
    <property type="match status" value="3"/>
</dbReference>
<dbReference type="InterPro" id="IPR015919">
    <property type="entry name" value="Cadherin-like_sf"/>
</dbReference>
<sequence length="513" mass="55183">MKLFKKGVLLSFITIQLIACSKDDEPQNTPPVIKAQSFTVAEDKAASSNIGAVTAIDVDKDDLTFKIIKNDNDLFAVNTSGNLSITANKSLDYETQTKHEITLEVSDGKDKASAVITINVTDVNENSPISIADQSFTVAEDIGLGGLAGKLNITDPDDDVSTFSIKNGNDDGLFTINSFGEIRMNKKLDYETTTIHTLNIEVNDANGSSDNATITINVTNVNDVVPTVTVTGPFTVNEDIDDTVIIGQVQATDVEGDNLTYSLTSQSTTGNLFAINANSGELSLITGENLDYETATQHTVHITVFDGKHYVFDSVIIYVTDVVETGGTIVNIPDANFKAVLVANTTINTNGDSEIQVTEANNYVGSIHIQSKGINDLTGIEEFVKITELQASNNSLINIDLSKNTELTVLHLALCGLTSIDISKNTKLEDVSFNINQLTSLNFSSHTNLKKLSLENNKLTSLNLANGSNNNMTLFEVRQNPSLTCIKIDAGFTVPADGSWNKDAIASYNTTCP</sequence>
<feature type="domain" description="Cadherin" evidence="3">
    <location>
        <begin position="228"/>
        <end position="335"/>
    </location>
</feature>
<reference evidence="4 5" key="1">
    <citation type="journal article" date="2018" name="Int. J. Syst. Evol. Microbiol.">
        <title>Zhouia spongiae sp. nov., isolated from a marine sponge.</title>
        <authorList>
            <person name="Zhuang L."/>
            <person name="Lin B."/>
            <person name="Qin F."/>
            <person name="Luo L."/>
        </authorList>
    </citation>
    <scope>NUCLEOTIDE SEQUENCE [LARGE SCALE GENOMIC DNA]</scope>
    <source>
        <strain evidence="4 5">HN-Y44</strain>
    </source>
</reference>